<evidence type="ECO:0000313" key="3">
    <source>
        <dbReference type="Proteomes" id="UP000790347"/>
    </source>
</evidence>
<gene>
    <name evidence="2" type="ORF">DERF_004644</name>
</gene>
<organism evidence="2 3">
    <name type="scientific">Dermatophagoides farinae</name>
    <name type="common">American house dust mite</name>
    <dbReference type="NCBI Taxonomy" id="6954"/>
    <lineage>
        <taxon>Eukaryota</taxon>
        <taxon>Metazoa</taxon>
        <taxon>Ecdysozoa</taxon>
        <taxon>Arthropoda</taxon>
        <taxon>Chelicerata</taxon>
        <taxon>Arachnida</taxon>
        <taxon>Acari</taxon>
        <taxon>Acariformes</taxon>
        <taxon>Sarcoptiformes</taxon>
        <taxon>Astigmata</taxon>
        <taxon>Psoroptidia</taxon>
        <taxon>Analgoidea</taxon>
        <taxon>Pyroglyphidae</taxon>
        <taxon>Dermatophagoidinae</taxon>
        <taxon>Dermatophagoides</taxon>
    </lineage>
</organism>
<comment type="caution">
    <text evidence="2">The sequence shown here is derived from an EMBL/GenBank/DDBJ whole genome shotgun (WGS) entry which is preliminary data.</text>
</comment>
<feature type="region of interest" description="Disordered" evidence="1">
    <location>
        <begin position="1"/>
        <end position="90"/>
    </location>
</feature>
<accession>A0A922I2D2</accession>
<name>A0A922I2D2_DERFA</name>
<protein>
    <submittedName>
        <fullName evidence="2">Uncharacterized protein</fullName>
    </submittedName>
</protein>
<feature type="compositionally biased region" description="Low complexity" evidence="1">
    <location>
        <begin position="40"/>
        <end position="84"/>
    </location>
</feature>
<feature type="compositionally biased region" description="Polar residues" evidence="1">
    <location>
        <begin position="1"/>
        <end position="27"/>
    </location>
</feature>
<reference evidence="2" key="2">
    <citation type="journal article" date="2022" name="Res Sq">
        <title>Comparative Genomics Reveals Insights into the Divergent Evolution of Astigmatic Mites and Household Pest Adaptations.</title>
        <authorList>
            <person name="Xiong Q."/>
            <person name="Wan A.T.-Y."/>
            <person name="Liu X.-Y."/>
            <person name="Fung C.S.-H."/>
            <person name="Xiao X."/>
            <person name="Malainual N."/>
            <person name="Hou J."/>
            <person name="Wang L."/>
            <person name="Wang M."/>
            <person name="Yang K."/>
            <person name="Cui Y."/>
            <person name="Leung E."/>
            <person name="Nong W."/>
            <person name="Shin S.-K."/>
            <person name="Au S."/>
            <person name="Jeong K.Y."/>
            <person name="Chew F.T."/>
            <person name="Hui J."/>
            <person name="Leung T.F."/>
            <person name="Tungtrongchitr A."/>
            <person name="Zhong N."/>
            <person name="Liu Z."/>
            <person name="Tsui S."/>
        </authorList>
    </citation>
    <scope>NUCLEOTIDE SEQUENCE</scope>
    <source>
        <strain evidence="2">Derf</strain>
        <tissue evidence="2">Whole organism</tissue>
    </source>
</reference>
<reference evidence="2" key="1">
    <citation type="submission" date="2013-05" db="EMBL/GenBank/DDBJ databases">
        <authorList>
            <person name="Yim A.K.Y."/>
            <person name="Chan T.F."/>
            <person name="Ji K.M."/>
            <person name="Liu X.Y."/>
            <person name="Zhou J.W."/>
            <person name="Li R.Q."/>
            <person name="Yang K.Y."/>
            <person name="Li J."/>
            <person name="Li M."/>
            <person name="Law P.T.W."/>
            <person name="Wu Y.L."/>
            <person name="Cai Z.L."/>
            <person name="Qin H."/>
            <person name="Bao Y."/>
            <person name="Leung R.K.K."/>
            <person name="Ng P.K.S."/>
            <person name="Zou J."/>
            <person name="Zhong X.J."/>
            <person name="Ran P.X."/>
            <person name="Zhong N.S."/>
            <person name="Liu Z.G."/>
            <person name="Tsui S.K.W."/>
        </authorList>
    </citation>
    <scope>NUCLEOTIDE SEQUENCE</scope>
    <source>
        <strain evidence="2">Derf</strain>
        <tissue evidence="2">Whole organism</tissue>
    </source>
</reference>
<evidence type="ECO:0000256" key="1">
    <source>
        <dbReference type="SAM" id="MobiDB-lite"/>
    </source>
</evidence>
<keyword evidence="3" id="KW-1185">Reference proteome</keyword>
<evidence type="ECO:0000313" key="2">
    <source>
        <dbReference type="EMBL" id="KAH9520969.1"/>
    </source>
</evidence>
<dbReference type="AlphaFoldDB" id="A0A922I2D2"/>
<dbReference type="EMBL" id="ASGP02000002">
    <property type="protein sequence ID" value="KAH9520969.1"/>
    <property type="molecule type" value="Genomic_DNA"/>
</dbReference>
<proteinExistence type="predicted"/>
<dbReference type="Proteomes" id="UP000790347">
    <property type="component" value="Unassembled WGS sequence"/>
</dbReference>
<sequence length="130" mass="14309">MQQNGIRITSKSQEPNISQIMQPSPYEQTLEPDSVGVIMNMSSSNDRSNSNSNSKKTTTTTTLSLSPNSAFQTPSTIQQQQSSKRLSRRSGAGIGCLHRTSLLPLSLQQLTHSFALAHHRSTSQMIQFKC</sequence>